<dbReference type="InterPro" id="IPR050058">
    <property type="entry name" value="Ala-tRNA_ligase"/>
</dbReference>
<feature type="binding site" evidence="12">
    <location>
        <position position="686"/>
    </location>
    <ligand>
        <name>Zn(2+)</name>
        <dbReference type="ChEBI" id="CHEBI:29105"/>
    </ligand>
</feature>
<keyword evidence="5" id="KW-0121">Carboxypeptidase</keyword>
<evidence type="ECO:0000256" key="3">
    <source>
        <dbReference type="ARBA" id="ARBA00022555"/>
    </source>
</evidence>
<keyword evidence="12" id="KW-0496">Mitochondrion</keyword>
<dbReference type="Pfam" id="PF00450">
    <property type="entry name" value="Peptidase_S10"/>
    <property type="match status" value="2"/>
</dbReference>
<keyword evidence="7 12" id="KW-0067">ATP-binding</keyword>
<dbReference type="SUPFAM" id="SSF55681">
    <property type="entry name" value="Class II aaRS and biotin synthetases"/>
    <property type="match status" value="1"/>
</dbReference>
<keyword evidence="3 12" id="KW-0820">tRNA-binding</keyword>
<comment type="caution">
    <text evidence="16">The sequence shown here is derived from an EMBL/GenBank/DDBJ whole genome shotgun (WGS) entry which is preliminary data.</text>
</comment>
<proteinExistence type="inferred from homology"/>
<comment type="similarity">
    <text evidence="2">Belongs to the peptidase S10 family.</text>
</comment>
<dbReference type="InterPro" id="IPR033124">
    <property type="entry name" value="Ser_caboxypep_his_AS"/>
</dbReference>
<dbReference type="PROSITE" id="PS00560">
    <property type="entry name" value="CARBOXYPEPT_SER_HIS"/>
    <property type="match status" value="1"/>
</dbReference>
<dbReference type="InterPro" id="IPR018163">
    <property type="entry name" value="Thr/Ala-tRNA-synth_IIc_edit"/>
</dbReference>
<dbReference type="NCBIfam" id="TIGR00344">
    <property type="entry name" value="alaS"/>
    <property type="match status" value="1"/>
</dbReference>
<dbReference type="GO" id="GO:0005829">
    <property type="term" value="C:cytosol"/>
    <property type="evidence" value="ECO:0007669"/>
    <property type="project" value="TreeGrafter"/>
</dbReference>
<gene>
    <name evidence="12" type="primary">ALA1</name>
    <name evidence="16" type="ORF">GGI15_000079</name>
</gene>
<dbReference type="InterPro" id="IPR018165">
    <property type="entry name" value="Ala-tRNA-synth_IIc_core"/>
</dbReference>
<name>A0A9W8LQ77_9FUNG</name>
<dbReference type="GO" id="GO:0070143">
    <property type="term" value="P:mitochondrial alanyl-tRNA aminoacylation"/>
    <property type="evidence" value="ECO:0007669"/>
    <property type="project" value="UniProtKB-UniRule"/>
</dbReference>
<evidence type="ECO:0000256" key="7">
    <source>
        <dbReference type="ARBA" id="ARBA00022840"/>
    </source>
</evidence>
<dbReference type="InterPro" id="IPR045864">
    <property type="entry name" value="aa-tRNA-synth_II/BPL/LPL"/>
</dbReference>
<dbReference type="SMART" id="SM00863">
    <property type="entry name" value="tRNA_SAD"/>
    <property type="match status" value="1"/>
</dbReference>
<dbReference type="InterPro" id="IPR018202">
    <property type="entry name" value="Ser_caboxypep_ser_AS"/>
</dbReference>
<keyword evidence="12" id="KW-0862">Zinc</keyword>
<dbReference type="CDD" id="cd00673">
    <property type="entry name" value="AlaRS_core"/>
    <property type="match status" value="1"/>
</dbReference>
<dbReference type="GO" id="GO:0004185">
    <property type="term" value="F:serine-type carboxypeptidase activity"/>
    <property type="evidence" value="ECO:0007669"/>
    <property type="project" value="InterPro"/>
</dbReference>
<keyword evidence="12" id="KW-0963">Cytoplasm</keyword>
<comment type="cofactor">
    <cofactor evidence="12">
        <name>Zn(2+)</name>
        <dbReference type="ChEBI" id="CHEBI:29105"/>
    </cofactor>
    <text evidence="12">Binds 1 zinc ion per subunit.</text>
</comment>
<keyword evidence="11" id="KW-0325">Glycoprotein</keyword>
<protein>
    <recommendedName>
        <fullName evidence="12">Alanine--tRNA ligase</fullName>
        <ecNumber evidence="12">6.1.1.7</ecNumber>
    </recommendedName>
    <alternativeName>
        <fullName evidence="12">Alanyl-tRNA synthetase</fullName>
        <shortName evidence="12">AlaRS</shortName>
    </alternativeName>
</protein>
<dbReference type="InterPro" id="IPR018162">
    <property type="entry name" value="Ala-tRNA-ligase_IIc_anticod-bd"/>
</dbReference>
<keyword evidence="8 12" id="KW-0694">RNA-binding</keyword>
<dbReference type="SUPFAM" id="SSF101353">
    <property type="entry name" value="Putative anticodon-binding domain of alanyl-tRNA synthetase (AlaRS)"/>
    <property type="match status" value="1"/>
</dbReference>
<keyword evidence="17" id="KW-1185">Reference proteome</keyword>
<evidence type="ECO:0000259" key="15">
    <source>
        <dbReference type="PROSITE" id="PS50860"/>
    </source>
</evidence>
<comment type="similarity">
    <text evidence="1">Belongs to the class-II aminoacyl-tRNA synthetase family. Alax-L subfamily.</text>
</comment>
<dbReference type="GO" id="GO:0002161">
    <property type="term" value="F:aminoacyl-tRNA deacylase activity"/>
    <property type="evidence" value="ECO:0007669"/>
    <property type="project" value="TreeGrafter"/>
</dbReference>
<feature type="binding site" evidence="12">
    <location>
        <position position="580"/>
    </location>
    <ligand>
        <name>Zn(2+)</name>
        <dbReference type="ChEBI" id="CHEBI:29105"/>
    </ligand>
</feature>
<dbReference type="InterPro" id="IPR001563">
    <property type="entry name" value="Peptidase_S10"/>
</dbReference>
<dbReference type="FunFam" id="3.30.930.10:FF:000004">
    <property type="entry name" value="Alanine--tRNA ligase"/>
    <property type="match status" value="1"/>
</dbReference>
<evidence type="ECO:0000256" key="12">
    <source>
        <dbReference type="HAMAP-Rule" id="MF_03133"/>
    </source>
</evidence>
<evidence type="ECO:0000256" key="6">
    <source>
        <dbReference type="ARBA" id="ARBA00022741"/>
    </source>
</evidence>
<feature type="compositionally biased region" description="Polar residues" evidence="14">
    <location>
        <begin position="881"/>
        <end position="896"/>
    </location>
</feature>
<keyword evidence="13" id="KW-0175">Coiled coil</keyword>
<keyword evidence="12" id="KW-0479">Metal-binding</keyword>
<dbReference type="Gene3D" id="1.10.287.410">
    <property type="match status" value="2"/>
</dbReference>
<dbReference type="PANTHER" id="PTHR11777:SF9">
    <property type="entry name" value="ALANINE--TRNA LIGASE, CYTOPLASMIC"/>
    <property type="match status" value="1"/>
</dbReference>
<dbReference type="Gene3D" id="3.30.930.10">
    <property type="entry name" value="Bira Bifunctional Protein, Domain 2"/>
    <property type="match status" value="1"/>
</dbReference>
<dbReference type="PRINTS" id="PR00980">
    <property type="entry name" value="TRNASYNTHALA"/>
</dbReference>
<dbReference type="InterPro" id="IPR018164">
    <property type="entry name" value="Ala-tRNA-synth_IIc_N"/>
</dbReference>
<dbReference type="Pfam" id="PF01411">
    <property type="entry name" value="tRNA-synt_2c"/>
    <property type="match status" value="1"/>
</dbReference>
<evidence type="ECO:0000256" key="10">
    <source>
        <dbReference type="ARBA" id="ARBA00023146"/>
    </source>
</evidence>
<feature type="domain" description="Alanyl-transfer RNA synthetases family profile" evidence="15">
    <location>
        <begin position="1"/>
        <end position="725"/>
    </location>
</feature>
<evidence type="ECO:0000256" key="8">
    <source>
        <dbReference type="ARBA" id="ARBA00022884"/>
    </source>
</evidence>
<comment type="subunit">
    <text evidence="12">Monomer.</text>
</comment>
<keyword evidence="4 12" id="KW-0436">Ligase</keyword>
<dbReference type="InterPro" id="IPR002318">
    <property type="entry name" value="Ala-tRNA-lgiase_IIc"/>
</dbReference>
<keyword evidence="9 12" id="KW-0648">Protein biosynthesis</keyword>
<keyword evidence="5" id="KW-0645">Protease</keyword>
<dbReference type="InterPro" id="IPR029058">
    <property type="entry name" value="AB_hydrolase_fold"/>
</dbReference>
<evidence type="ECO:0000313" key="16">
    <source>
        <dbReference type="EMBL" id="KAJ2788274.1"/>
    </source>
</evidence>
<dbReference type="Pfam" id="PF07973">
    <property type="entry name" value="tRNA_SAD"/>
    <property type="match status" value="1"/>
</dbReference>
<sequence length="1767" mass="193899">MSASEIRERYTNYFAKNGHTLLPSSDIVPKSDSTLLFTNAGMVPFKQFFLNPSAAPYKMVTTVQKCVRAGGKHNDLDQVGYTPRHHTFFEMLGNFSFGAYGKREIIHMAWRFITEELRMPVEMLRVTVLETDDEAYDIWKTEIGLDPKRIVRMGPEDNFWSMGNGEGPCGPSSEIFWDTQDPRYSESDDERWLEFWNLVFMQYHRSADGELKLLETPCIDTGMGLERVASILQHKKNNFDTDEFQTIISSIDRIQPAAPSLSPETALIYKRIIADHLRASTFLISEGVYPSNTGRGYVLRRIIRRAVRAGRLLGIKGGVLSELYPSLETAMGKAYPEIVERRGPIISVIKSEERAFLKTLDKGMALLEGIFTGESNGKVISGHDAFALYDTHGFPVDLTQIIARDHGWTVDLDAFDQIQRESRERNRASWKGGPAKKDAVGSEIESACLEWQDLSVQSRFCGYDIDPESPGIPIAAKVVASKELSNGDTLVVIDPCPFYATGGGQQADTGVITVARNGTSDIKADSTHAFIVKNAVALPNGQATLLHLAVAAGQHALLDAGQQVTATVDMDRRYGSAVHHTATHLLNAALRKVLGNTVMQAGSLVQPSSLRFDFTSNPLTSDQIEKVESLVNQAALANTDVHVRQMSLEEAKAQGAIAMFTEKYSADSVRVVEVPGVSMELCGGTHLRSTRPVYPFQVISEGSIGAGTRRIEAVAGTSASEWLRQQLGYAQAAARTLEAKKLSALDSKAQQLVAKNKELYEEIDKWLQTAAVNVEAIATHATTLGKTNVPTTIHILAPQTETADNRRGNSGSGNMRLVSERACYLRDTQPRSAHVVIQGNAVALGVDTKSISGARAGVLLRELFVMLPGKGGGQDTLAQGKLQSASRNQRSPQSSTPVVLWLNGGPGCSSFSGLLGGVGPCRINDNGHGTLPNAHSWNSNAHVLFLDQPTNVGFSYGATVNSTVEAAADVAQFLRLFFDQFPQYSHNPLHVTGESYAAHYVPGIAAQIVKDNKNPTIRRKLPLKSIAVGNGLYDMATQFMYLPQMACNSTYKSLADEKTCREMEQAKVEFEKSLQIYKSTPSPEAMVNATFAGYDILTPYQDAGGNPYDVRTKCEGGSLCNPYMERIAEYANQPWIRTDLGVRIDSDFVLCSTDVQDSFINTGDELVDSSEWIPMILAAGVRVLNYAGDADLICNHMGNKAMMLEIQWPGNPGFAAAADHAWIVDGRALGEVRSFEGLSFLRVYGAGHMVALDQPAASLAMLVQWLDHGAIIAIGAIVASASPARQHAFSAQQYFADTHLPEAGRSANPAMVDMSQWTSITKLDAIPNYQLRVKSPKLCDTNVTQYSGYLDTAENKHFFFWFFEARNAKREDAPIILWLNGGPGCSSFTGLLMELGPCKVSPGGNGTDYNSYGWNDRAHVIFLDQPTNVGFSYGKDVFTSVAAGKDVNALLQLFYESFPEYSKSELHVFGESYGGHYVPAVAKAIRESNKKVAAEQQQNPKWLFGNSEPVKPLRILPLKSIGIGNGIVDPLVQYKYYSQMACNSTYAPVLSNEQCKAMDAAYPTCARLARACYSWSNSLTCVPAMVYCGNKIEGPYMKSGRNPYDVRLDCGDDSLCYPIMNDIDAYLNSPAVQKELGAEVTKFVSCSEKVNYGFSLNGDLMKPFHQEIPPLLEDGIRVLIYAGDADFICNWYGNKAWSLEMEWAGKQTFNKIGDSPWLAGLDTAGEARSHGNFTFVRVFGAGHMVPYDQPANSLDMINRWLSNKPFY</sequence>
<dbReference type="HAMAP" id="MF_00036_B">
    <property type="entry name" value="Ala_tRNA_synth_B"/>
    <property type="match status" value="1"/>
</dbReference>
<dbReference type="OrthoDB" id="2423964at2759"/>
<comment type="subcellular location">
    <subcellularLocation>
        <location evidence="12">Mitochondrion</location>
    </subcellularLocation>
    <subcellularLocation>
        <location evidence="12">Cytoplasm</location>
    </subcellularLocation>
</comment>
<dbReference type="Gene3D" id="3.30.54.20">
    <property type="match status" value="1"/>
</dbReference>
<dbReference type="InterPro" id="IPR023033">
    <property type="entry name" value="Ala_tRNA_ligase_euk/bac"/>
</dbReference>
<organism evidence="16 17">
    <name type="scientific">Coemansia interrupta</name>
    <dbReference type="NCBI Taxonomy" id="1126814"/>
    <lineage>
        <taxon>Eukaryota</taxon>
        <taxon>Fungi</taxon>
        <taxon>Fungi incertae sedis</taxon>
        <taxon>Zoopagomycota</taxon>
        <taxon>Kickxellomycotina</taxon>
        <taxon>Kickxellomycetes</taxon>
        <taxon>Kickxellales</taxon>
        <taxon>Kickxellaceae</taxon>
        <taxon>Coemansia</taxon>
    </lineage>
</organism>
<keyword evidence="10 12" id="KW-0030">Aminoacyl-tRNA synthetase</keyword>
<evidence type="ECO:0000256" key="11">
    <source>
        <dbReference type="ARBA" id="ARBA00023180"/>
    </source>
</evidence>
<keyword evidence="5" id="KW-0378">Hydrolase</keyword>
<feature type="coiled-coil region" evidence="13">
    <location>
        <begin position="742"/>
        <end position="769"/>
    </location>
</feature>
<dbReference type="GO" id="GO:0000049">
    <property type="term" value="F:tRNA binding"/>
    <property type="evidence" value="ECO:0007669"/>
    <property type="project" value="UniProtKB-KW"/>
</dbReference>
<accession>A0A9W8LQ77</accession>
<dbReference type="Proteomes" id="UP001140172">
    <property type="component" value="Unassembled WGS sequence"/>
</dbReference>
<evidence type="ECO:0000256" key="2">
    <source>
        <dbReference type="ARBA" id="ARBA00009431"/>
    </source>
</evidence>
<dbReference type="GO" id="GO:0008270">
    <property type="term" value="F:zinc ion binding"/>
    <property type="evidence" value="ECO:0007669"/>
    <property type="project" value="UniProtKB-UniRule"/>
</dbReference>
<dbReference type="PANTHER" id="PTHR11777">
    <property type="entry name" value="ALANYL-TRNA SYNTHETASE"/>
    <property type="match status" value="1"/>
</dbReference>
<evidence type="ECO:0000256" key="5">
    <source>
        <dbReference type="ARBA" id="ARBA00022645"/>
    </source>
</evidence>
<feature type="binding site" evidence="12">
    <location>
        <position position="682"/>
    </location>
    <ligand>
        <name>Zn(2+)</name>
        <dbReference type="ChEBI" id="CHEBI:29105"/>
    </ligand>
</feature>
<dbReference type="Gene3D" id="2.40.30.130">
    <property type="match status" value="1"/>
</dbReference>
<keyword evidence="6 12" id="KW-0547">Nucleotide-binding</keyword>
<evidence type="ECO:0000256" key="13">
    <source>
        <dbReference type="SAM" id="Coils"/>
    </source>
</evidence>
<dbReference type="SUPFAM" id="SSF53474">
    <property type="entry name" value="alpha/beta-Hydrolases"/>
    <property type="match status" value="2"/>
</dbReference>
<dbReference type="Gene3D" id="3.30.980.10">
    <property type="entry name" value="Threonyl-trna Synthetase, Chain A, domain 2"/>
    <property type="match status" value="1"/>
</dbReference>
<dbReference type="FunFam" id="3.30.980.10:FF:000004">
    <property type="entry name" value="Alanine--tRNA ligase, cytoplasmic"/>
    <property type="match status" value="1"/>
</dbReference>
<evidence type="ECO:0000256" key="4">
    <source>
        <dbReference type="ARBA" id="ARBA00022598"/>
    </source>
</evidence>
<feature type="binding site" evidence="12">
    <location>
        <position position="584"/>
    </location>
    <ligand>
        <name>Zn(2+)</name>
        <dbReference type="ChEBI" id="CHEBI:29105"/>
    </ligand>
</feature>
<comment type="function">
    <text evidence="12">Catalyzes the attachment of alanine to tRNA(Ala) in a two-step reaction: alanine is first activated by ATP to form Ala-AMP and then transferred to the acceptor end of tRNA(Ala). Also edits incorrectly charged tRNA(Ala) via its editing domain.</text>
</comment>
<dbReference type="SUPFAM" id="SSF55186">
    <property type="entry name" value="ThrRS/AlaRS common domain"/>
    <property type="match status" value="1"/>
</dbReference>
<dbReference type="SUPFAM" id="SSF50447">
    <property type="entry name" value="Translation proteins"/>
    <property type="match status" value="1"/>
</dbReference>
<dbReference type="GO" id="GO:0005739">
    <property type="term" value="C:mitochondrion"/>
    <property type="evidence" value="ECO:0007669"/>
    <property type="project" value="UniProtKB-SubCell"/>
</dbReference>
<evidence type="ECO:0000256" key="1">
    <source>
        <dbReference type="ARBA" id="ARBA00008429"/>
    </source>
</evidence>
<dbReference type="EMBL" id="JANBUM010000003">
    <property type="protein sequence ID" value="KAJ2788274.1"/>
    <property type="molecule type" value="Genomic_DNA"/>
</dbReference>
<dbReference type="EC" id="6.1.1.7" evidence="12"/>
<feature type="region of interest" description="Disordered" evidence="14">
    <location>
        <begin position="875"/>
        <end position="896"/>
    </location>
</feature>
<dbReference type="PROSITE" id="PS50860">
    <property type="entry name" value="AA_TRNA_LIGASE_II_ALA"/>
    <property type="match status" value="1"/>
</dbReference>
<dbReference type="InterPro" id="IPR009000">
    <property type="entry name" value="Transl_B-barrel_sf"/>
</dbReference>
<comment type="domain">
    <text evidence="12">Consists of three domains; the N-terminal catalytic domain, the editing domain and the C-terminal C-Ala domain. The editing domain removes incorrectly charged amino acids, while the C-Ala domain, along with tRNA(Ala), serves as a bridge to cooperatively bring together the editing and aminoacylation centers thus stimulating deacylation of misacylated tRNAs.</text>
</comment>
<reference evidence="16" key="1">
    <citation type="submission" date="2022-07" db="EMBL/GenBank/DDBJ databases">
        <title>Phylogenomic reconstructions and comparative analyses of Kickxellomycotina fungi.</title>
        <authorList>
            <person name="Reynolds N.K."/>
            <person name="Stajich J.E."/>
            <person name="Barry K."/>
            <person name="Grigoriev I.V."/>
            <person name="Crous P."/>
            <person name="Smith M.E."/>
        </authorList>
    </citation>
    <scope>NUCLEOTIDE SEQUENCE</scope>
    <source>
        <strain evidence="16">BCRC 34489</strain>
    </source>
</reference>
<dbReference type="InterPro" id="IPR012947">
    <property type="entry name" value="tRNA_SAD"/>
</dbReference>
<dbReference type="Gene3D" id="3.40.50.1820">
    <property type="entry name" value="alpha/beta hydrolase"/>
    <property type="match status" value="2"/>
</dbReference>
<evidence type="ECO:0000313" key="17">
    <source>
        <dbReference type="Proteomes" id="UP001140172"/>
    </source>
</evidence>
<dbReference type="GO" id="GO:0005524">
    <property type="term" value="F:ATP binding"/>
    <property type="evidence" value="ECO:0007669"/>
    <property type="project" value="UniProtKB-UniRule"/>
</dbReference>
<dbReference type="GO" id="GO:0006508">
    <property type="term" value="P:proteolysis"/>
    <property type="evidence" value="ECO:0007669"/>
    <property type="project" value="InterPro"/>
</dbReference>
<evidence type="ECO:0000256" key="9">
    <source>
        <dbReference type="ARBA" id="ARBA00022917"/>
    </source>
</evidence>
<dbReference type="PROSITE" id="PS00131">
    <property type="entry name" value="CARBOXYPEPT_SER_SER"/>
    <property type="match status" value="1"/>
</dbReference>
<evidence type="ECO:0000256" key="14">
    <source>
        <dbReference type="SAM" id="MobiDB-lite"/>
    </source>
</evidence>
<dbReference type="GO" id="GO:0004813">
    <property type="term" value="F:alanine-tRNA ligase activity"/>
    <property type="evidence" value="ECO:0007669"/>
    <property type="project" value="UniProtKB-UniRule"/>
</dbReference>
<comment type="catalytic activity">
    <reaction evidence="12">
        <text>tRNA(Ala) + L-alanine + ATP = L-alanyl-tRNA(Ala) + AMP + diphosphate</text>
        <dbReference type="Rhea" id="RHEA:12540"/>
        <dbReference type="Rhea" id="RHEA-COMP:9657"/>
        <dbReference type="Rhea" id="RHEA-COMP:9923"/>
        <dbReference type="ChEBI" id="CHEBI:30616"/>
        <dbReference type="ChEBI" id="CHEBI:33019"/>
        <dbReference type="ChEBI" id="CHEBI:57972"/>
        <dbReference type="ChEBI" id="CHEBI:78442"/>
        <dbReference type="ChEBI" id="CHEBI:78497"/>
        <dbReference type="ChEBI" id="CHEBI:456215"/>
        <dbReference type="EC" id="6.1.1.7"/>
    </reaction>
</comment>